<name>A0AAX3G0M2_9PSED</name>
<dbReference type="EMBL" id="LR134334">
    <property type="protein sequence ID" value="VEF76133.1"/>
    <property type="molecule type" value="Genomic_DNA"/>
</dbReference>
<evidence type="ECO:0000313" key="1">
    <source>
        <dbReference type="EMBL" id="VEF76133.1"/>
    </source>
</evidence>
<dbReference type="Proteomes" id="UP000277437">
    <property type="component" value="Chromosome"/>
</dbReference>
<proteinExistence type="predicted"/>
<protein>
    <submittedName>
        <fullName evidence="1">Uncharacterized protein</fullName>
    </submittedName>
</protein>
<organism evidence="1 2">
    <name type="scientific">Pseudomonas chlororaphis</name>
    <dbReference type="NCBI Taxonomy" id="587753"/>
    <lineage>
        <taxon>Bacteria</taxon>
        <taxon>Pseudomonadati</taxon>
        <taxon>Pseudomonadota</taxon>
        <taxon>Gammaproteobacteria</taxon>
        <taxon>Pseudomonadales</taxon>
        <taxon>Pseudomonadaceae</taxon>
        <taxon>Pseudomonas</taxon>
    </lineage>
</organism>
<reference evidence="1 2" key="1">
    <citation type="submission" date="2018-12" db="EMBL/GenBank/DDBJ databases">
        <authorList>
            <consortium name="Pathogen Informatics"/>
        </authorList>
    </citation>
    <scope>NUCLEOTIDE SEQUENCE [LARGE SCALE GENOMIC DNA]</scope>
    <source>
        <strain evidence="1 2">NCTC7357</strain>
    </source>
</reference>
<accession>A0AAX3G0M2</accession>
<dbReference type="AlphaFoldDB" id="A0AAX3G0M2"/>
<gene>
    <name evidence="1" type="ORF">NCTC7357_04486</name>
</gene>
<evidence type="ECO:0000313" key="2">
    <source>
        <dbReference type="Proteomes" id="UP000277437"/>
    </source>
</evidence>
<sequence>MNAPMVWPEVFLGAFAAISERMAQVLELSDCREHWIQAELSLYAWQQGYPDIWTGGNAGGRTKVDLYTEDLDMAAEVKCLGDVSFAKCLMGKGMGETRSVLREDGDGRLWFPQVDPDESVEWSVFADLRRLQRMVGVRNKFLVLVIARNYVAKTEMGETLQRLRLSEEEWSVELEKNVTVRIWRIE</sequence>
<dbReference type="RefSeq" id="WP_063428250.1">
    <property type="nucleotide sequence ID" value="NZ_CP054865.1"/>
</dbReference>